<dbReference type="KEGG" id="bsed:DN745_06645"/>
<protein>
    <submittedName>
        <fullName evidence="1">Uncharacterized protein</fullName>
    </submittedName>
</protein>
<gene>
    <name evidence="1" type="ORF">DN745_06645</name>
</gene>
<dbReference type="AlphaFoldDB" id="A0A2Z4FJC7"/>
<sequence length="85" mass="8807">MSIKSGSAGSLALLSFIGISLIALTVSASTAGWGVDKPVVDDGGAENSTSTRRTYYGGYYMIFYRSPGIRNVGSRRPGGGFHGGK</sequence>
<evidence type="ECO:0000313" key="1">
    <source>
        <dbReference type="EMBL" id="AWV89033.1"/>
    </source>
</evidence>
<dbReference type="RefSeq" id="WP_111333204.1">
    <property type="nucleotide sequence ID" value="NZ_CP030032.1"/>
</dbReference>
<proteinExistence type="predicted"/>
<keyword evidence="2" id="KW-1185">Reference proteome</keyword>
<accession>A0A2Z4FJC7</accession>
<dbReference type="Proteomes" id="UP000249799">
    <property type="component" value="Chromosome"/>
</dbReference>
<dbReference type="EMBL" id="CP030032">
    <property type="protein sequence ID" value="AWV89033.1"/>
    <property type="molecule type" value="Genomic_DNA"/>
</dbReference>
<name>A0A2Z4FJC7_9DELT</name>
<organism evidence="1 2">
    <name type="scientific">Bradymonas sediminis</name>
    <dbReference type="NCBI Taxonomy" id="1548548"/>
    <lineage>
        <taxon>Bacteria</taxon>
        <taxon>Deltaproteobacteria</taxon>
        <taxon>Bradymonadales</taxon>
        <taxon>Bradymonadaceae</taxon>
        <taxon>Bradymonas</taxon>
    </lineage>
</organism>
<reference evidence="1 2" key="1">
    <citation type="submission" date="2018-06" db="EMBL/GenBank/DDBJ databases">
        <title>Lujinxingia sediminis gen. nov. sp. nov., a new facultative anaerobic member of the class Deltaproteobacteria, and proposal of Lujinxingaceae fam. nov.</title>
        <authorList>
            <person name="Guo L.-Y."/>
            <person name="Li C.-M."/>
            <person name="Wang S."/>
            <person name="Du Z.-J."/>
        </authorList>
    </citation>
    <scope>NUCLEOTIDE SEQUENCE [LARGE SCALE GENOMIC DNA]</scope>
    <source>
        <strain evidence="1 2">FA350</strain>
    </source>
</reference>
<evidence type="ECO:0000313" key="2">
    <source>
        <dbReference type="Proteomes" id="UP000249799"/>
    </source>
</evidence>